<proteinExistence type="predicted"/>
<keyword evidence="4" id="KW-0597">Phosphoprotein</keyword>
<evidence type="ECO:0000256" key="1">
    <source>
        <dbReference type="ARBA" id="ARBA00000085"/>
    </source>
</evidence>
<feature type="domain" description="HAMP" evidence="10">
    <location>
        <begin position="302"/>
        <end position="354"/>
    </location>
</feature>
<dbReference type="RefSeq" id="WP_055654380.1">
    <property type="nucleotide sequence ID" value="NZ_CABIXC010000003.1"/>
</dbReference>
<keyword evidence="9" id="KW-1133">Transmembrane helix</keyword>
<dbReference type="GO" id="GO:0000155">
    <property type="term" value="F:phosphorelay sensor kinase activity"/>
    <property type="evidence" value="ECO:0007669"/>
    <property type="project" value="InterPro"/>
</dbReference>
<dbReference type="AlphaFoldDB" id="A0A174CAF1"/>
<dbReference type="InterPro" id="IPR010559">
    <property type="entry name" value="Sig_transdc_His_kin_internal"/>
</dbReference>
<evidence type="ECO:0000256" key="7">
    <source>
        <dbReference type="ARBA" id="ARBA00023012"/>
    </source>
</evidence>
<dbReference type="GO" id="GO:0016020">
    <property type="term" value="C:membrane"/>
    <property type="evidence" value="ECO:0007669"/>
    <property type="project" value="UniProtKB-SubCell"/>
</dbReference>
<dbReference type="SUPFAM" id="SSF158472">
    <property type="entry name" value="HAMP domain-like"/>
    <property type="match status" value="1"/>
</dbReference>
<organism evidence="11 12">
    <name type="scientific">Hungatella hathewayi</name>
    <dbReference type="NCBI Taxonomy" id="154046"/>
    <lineage>
        <taxon>Bacteria</taxon>
        <taxon>Bacillati</taxon>
        <taxon>Bacillota</taxon>
        <taxon>Clostridia</taxon>
        <taxon>Lachnospirales</taxon>
        <taxon>Lachnospiraceae</taxon>
        <taxon>Hungatella</taxon>
    </lineage>
</organism>
<dbReference type="Pfam" id="PF00672">
    <property type="entry name" value="HAMP"/>
    <property type="match status" value="1"/>
</dbReference>
<evidence type="ECO:0000256" key="4">
    <source>
        <dbReference type="ARBA" id="ARBA00022553"/>
    </source>
</evidence>
<protein>
    <recommendedName>
        <fullName evidence="3">histidine kinase</fullName>
        <ecNumber evidence="3">2.7.13.3</ecNumber>
    </recommendedName>
</protein>
<dbReference type="EC" id="2.7.13.3" evidence="3"/>
<reference evidence="11 12" key="1">
    <citation type="submission" date="2015-09" db="EMBL/GenBank/DDBJ databases">
        <authorList>
            <consortium name="Pathogen Informatics"/>
        </authorList>
    </citation>
    <scope>NUCLEOTIDE SEQUENCE [LARGE SCALE GENOMIC DNA]</scope>
    <source>
        <strain evidence="11 12">2789STDY5608850</strain>
    </source>
</reference>
<evidence type="ECO:0000313" key="12">
    <source>
        <dbReference type="Proteomes" id="UP000095651"/>
    </source>
</evidence>
<keyword evidence="9" id="KW-0472">Membrane</keyword>
<feature type="coiled-coil region" evidence="8">
    <location>
        <begin position="354"/>
        <end position="381"/>
    </location>
</feature>
<dbReference type="SMART" id="SM00387">
    <property type="entry name" value="HATPase_c"/>
    <property type="match status" value="1"/>
</dbReference>
<dbReference type="Gene3D" id="3.30.565.10">
    <property type="entry name" value="Histidine kinase-like ATPase, C-terminal domain"/>
    <property type="match status" value="1"/>
</dbReference>
<dbReference type="SMART" id="SM00304">
    <property type="entry name" value="HAMP"/>
    <property type="match status" value="1"/>
</dbReference>
<dbReference type="InterPro" id="IPR050640">
    <property type="entry name" value="Bact_2-comp_sensor_kinase"/>
</dbReference>
<dbReference type="PANTHER" id="PTHR34220:SF7">
    <property type="entry name" value="SENSOR HISTIDINE KINASE YPDA"/>
    <property type="match status" value="1"/>
</dbReference>
<dbReference type="InterPro" id="IPR036890">
    <property type="entry name" value="HATPase_C_sf"/>
</dbReference>
<dbReference type="PANTHER" id="PTHR34220">
    <property type="entry name" value="SENSOR HISTIDINE KINASE YPDA"/>
    <property type="match status" value="1"/>
</dbReference>
<dbReference type="InterPro" id="IPR003660">
    <property type="entry name" value="HAMP_dom"/>
</dbReference>
<keyword evidence="6 11" id="KW-0418">Kinase</keyword>
<dbReference type="InterPro" id="IPR004358">
    <property type="entry name" value="Sig_transdc_His_kin-like_C"/>
</dbReference>
<dbReference type="SUPFAM" id="SSF55874">
    <property type="entry name" value="ATPase domain of HSP90 chaperone/DNA topoisomerase II/histidine kinase"/>
    <property type="match status" value="1"/>
</dbReference>
<evidence type="ECO:0000256" key="8">
    <source>
        <dbReference type="SAM" id="Coils"/>
    </source>
</evidence>
<dbReference type="PROSITE" id="PS50885">
    <property type="entry name" value="HAMP"/>
    <property type="match status" value="1"/>
</dbReference>
<evidence type="ECO:0000259" key="10">
    <source>
        <dbReference type="PROSITE" id="PS50885"/>
    </source>
</evidence>
<keyword evidence="5" id="KW-0808">Transferase</keyword>
<dbReference type="Gene3D" id="6.10.340.10">
    <property type="match status" value="1"/>
</dbReference>
<dbReference type="EMBL" id="CYZE01000003">
    <property type="protein sequence ID" value="CUO08880.1"/>
    <property type="molecule type" value="Genomic_DNA"/>
</dbReference>
<dbReference type="Pfam" id="PF02518">
    <property type="entry name" value="HATPase_c"/>
    <property type="match status" value="1"/>
</dbReference>
<feature type="transmembrane region" description="Helical" evidence="9">
    <location>
        <begin position="278"/>
        <end position="300"/>
    </location>
</feature>
<dbReference type="Pfam" id="PF06580">
    <property type="entry name" value="His_kinase"/>
    <property type="match status" value="1"/>
</dbReference>
<evidence type="ECO:0000256" key="3">
    <source>
        <dbReference type="ARBA" id="ARBA00012438"/>
    </source>
</evidence>
<dbReference type="InterPro" id="IPR003594">
    <property type="entry name" value="HATPase_dom"/>
</dbReference>
<evidence type="ECO:0000256" key="9">
    <source>
        <dbReference type="SAM" id="Phobius"/>
    </source>
</evidence>
<evidence type="ECO:0000313" key="11">
    <source>
        <dbReference type="EMBL" id="CUO08880.1"/>
    </source>
</evidence>
<keyword evidence="8" id="KW-0175">Coiled coil</keyword>
<gene>
    <name evidence="11" type="primary">ypdA_11</name>
    <name evidence="11" type="ORF">ERS852407_01862</name>
</gene>
<evidence type="ECO:0000256" key="2">
    <source>
        <dbReference type="ARBA" id="ARBA00004370"/>
    </source>
</evidence>
<evidence type="ECO:0000256" key="5">
    <source>
        <dbReference type="ARBA" id="ARBA00022679"/>
    </source>
</evidence>
<accession>A0A174CAF1</accession>
<keyword evidence="7" id="KW-0902">Two-component regulatory system</keyword>
<name>A0A174CAF1_9FIRM</name>
<dbReference type="CDD" id="cd06225">
    <property type="entry name" value="HAMP"/>
    <property type="match status" value="1"/>
</dbReference>
<evidence type="ECO:0000256" key="6">
    <source>
        <dbReference type="ARBA" id="ARBA00022777"/>
    </source>
</evidence>
<sequence length="588" mass="65869">MKIGKKILLTSVSLITAGILAAGGIISSVYIRRQLDSTGVYVETLVDQIAVNIGTRTREYEDTMLNMVQNWDLFGSYLNKKDSNIYYNRRAVASFVNQRNTSRSPILDFYALDNSSVITYYDYKTQSFKEVNQEIADYIRVNRKVIPKGAIWRCFASEPEKVYMIRSIYSPVRLEYDGVIAVGISRDLFERQFLALEQSKNGKVTILNPEGEVIFGRNGEQLNPASILEKSRESGDSRRLIRSGSRSYLVRNKETEDKKWNVIYLINEQELFGPMNQMLVAILIVCSATILAAVICAAVISGSITRGIRQLYDHIQRLKQGEWTTLSVPYSKDEIGQITIAFNDMAVSLQDMVEHLARQKLETEQAEYKALQAEYGALQARVNPHFIFNAMESLNAVAKLNGQDTIASICTSLGRLMRVAINRRKSTVTLKEELSYVSDYLEVQKFMMEDRLEVFFDVEPQAEEYQVPSLLLQPLVENAVIHGVENLSEGAVIFVSSDLIAGPKGEAAVVIQIADNGAGMDEETLKRYCDFSVSAEEDSSSHFGLVSVEKRIKILYGQEYGITVSSQVGKGTVVKVVLPALDRNGGFT</sequence>
<comment type="subcellular location">
    <subcellularLocation>
        <location evidence="2">Membrane</location>
    </subcellularLocation>
</comment>
<comment type="catalytic activity">
    <reaction evidence="1">
        <text>ATP + protein L-histidine = ADP + protein N-phospho-L-histidine.</text>
        <dbReference type="EC" id="2.7.13.3"/>
    </reaction>
</comment>
<dbReference type="PRINTS" id="PR00344">
    <property type="entry name" value="BCTRLSENSOR"/>
</dbReference>
<dbReference type="Proteomes" id="UP000095651">
    <property type="component" value="Unassembled WGS sequence"/>
</dbReference>
<keyword evidence="9" id="KW-0812">Transmembrane</keyword>